<evidence type="ECO:0000259" key="1">
    <source>
        <dbReference type="Pfam" id="PF26526"/>
    </source>
</evidence>
<dbReference type="RefSeq" id="WP_154546256.1">
    <property type="nucleotide sequence ID" value="NZ_VUMY01000021.1"/>
</dbReference>
<dbReference type="Pfam" id="PF26526">
    <property type="entry name" value="DUF8175"/>
    <property type="match status" value="1"/>
</dbReference>
<proteinExistence type="predicted"/>
<comment type="caution">
    <text evidence="2">The sequence shown here is derived from an EMBL/GenBank/DDBJ whole genome shotgun (WGS) entry which is preliminary data.</text>
</comment>
<name>A0A7K0K4Z1_9ACTO</name>
<keyword evidence="3" id="KW-1185">Reference proteome</keyword>
<protein>
    <recommendedName>
        <fullName evidence="1">DUF8175 domain-containing protein</fullName>
    </recommendedName>
</protein>
<accession>A0A7K0K4Z1</accession>
<dbReference type="AlphaFoldDB" id="A0A7K0K4Z1"/>
<gene>
    <name evidence="2" type="ORF">FYJ63_09830</name>
</gene>
<reference evidence="2 3" key="1">
    <citation type="submission" date="2019-08" db="EMBL/GenBank/DDBJ databases">
        <title>In-depth cultivation of the pig gut microbiome towards novel bacterial diversity and tailored functional studies.</title>
        <authorList>
            <person name="Wylensek D."/>
            <person name="Hitch T.C.A."/>
            <person name="Clavel T."/>
        </authorList>
    </citation>
    <scope>NUCLEOTIDE SEQUENCE [LARGE SCALE GENOMIC DNA]</scope>
    <source>
        <strain evidence="2 3">RF-GAM-744-WT-7</strain>
    </source>
</reference>
<dbReference type="InterPro" id="IPR058488">
    <property type="entry name" value="DUF8175"/>
</dbReference>
<organism evidence="2 3">
    <name type="scientific">Mobiluncus porci</name>
    <dbReference type="NCBI Taxonomy" id="2652278"/>
    <lineage>
        <taxon>Bacteria</taxon>
        <taxon>Bacillati</taxon>
        <taxon>Actinomycetota</taxon>
        <taxon>Actinomycetes</taxon>
        <taxon>Actinomycetales</taxon>
        <taxon>Actinomycetaceae</taxon>
        <taxon>Mobiluncus</taxon>
    </lineage>
</organism>
<evidence type="ECO:0000313" key="3">
    <source>
        <dbReference type="Proteomes" id="UP000442535"/>
    </source>
</evidence>
<sequence>MGIAVLVVLIAVLAAGIVLLVFNKPAGASSTASPSASAGPGQDGAKADELARDRALFRLPYEGDAFALNNRNCPPAYETDDQVPFEALADPAVTRWTDEGSGIKTPRSLIGHGPNLVNDAGMPICYTKTYEGAALAAMNMFPFSFLGNPFRPAGTYFYRGELAHSKFSQQELIEFRKPLEEYFNGIADKGTEAQDKQIKNGENLGYSDETLKDIARYQFQYKSVKVSSYAPNIMTKTQAPVVKVSLEHSWGHTSFWLIWNNVKGDWFTLCIAGDYSSGWASRSPACSVFRQRTDDVFDVFKVNFP</sequence>
<feature type="domain" description="DUF8175" evidence="1">
    <location>
        <begin position="76"/>
        <end position="141"/>
    </location>
</feature>
<dbReference type="Proteomes" id="UP000442535">
    <property type="component" value="Unassembled WGS sequence"/>
</dbReference>
<evidence type="ECO:0000313" key="2">
    <source>
        <dbReference type="EMBL" id="MST50514.1"/>
    </source>
</evidence>
<dbReference type="EMBL" id="VUMY01000021">
    <property type="protein sequence ID" value="MST50514.1"/>
    <property type="molecule type" value="Genomic_DNA"/>
</dbReference>